<sequence>MMRAKEIGLTTAKAVTLAQQLVNRQKTKYDLIDEGFRRYTYNDREGLPGWF</sequence>
<organism evidence="1 2">
    <name type="scientific">Dentiscutata heterogama</name>
    <dbReference type="NCBI Taxonomy" id="1316150"/>
    <lineage>
        <taxon>Eukaryota</taxon>
        <taxon>Fungi</taxon>
        <taxon>Fungi incertae sedis</taxon>
        <taxon>Mucoromycota</taxon>
        <taxon>Glomeromycotina</taxon>
        <taxon>Glomeromycetes</taxon>
        <taxon>Diversisporales</taxon>
        <taxon>Gigasporaceae</taxon>
        <taxon>Dentiscutata</taxon>
    </lineage>
</organism>
<dbReference type="EMBL" id="CAJVPU010003581">
    <property type="protein sequence ID" value="CAG8520352.1"/>
    <property type="molecule type" value="Genomic_DNA"/>
</dbReference>
<proteinExistence type="predicted"/>
<dbReference type="Proteomes" id="UP000789702">
    <property type="component" value="Unassembled WGS sequence"/>
</dbReference>
<protein>
    <submittedName>
        <fullName evidence="1">237_t:CDS:1</fullName>
    </submittedName>
</protein>
<comment type="caution">
    <text evidence="1">The sequence shown here is derived from an EMBL/GenBank/DDBJ whole genome shotgun (WGS) entry which is preliminary data.</text>
</comment>
<gene>
    <name evidence="1" type="ORF">DHETER_LOCUS3885</name>
</gene>
<keyword evidence="2" id="KW-1185">Reference proteome</keyword>
<evidence type="ECO:0000313" key="1">
    <source>
        <dbReference type="EMBL" id="CAG8520352.1"/>
    </source>
</evidence>
<name>A0ACA9LFC6_9GLOM</name>
<evidence type="ECO:0000313" key="2">
    <source>
        <dbReference type="Proteomes" id="UP000789702"/>
    </source>
</evidence>
<reference evidence="1" key="1">
    <citation type="submission" date="2021-06" db="EMBL/GenBank/DDBJ databases">
        <authorList>
            <person name="Kallberg Y."/>
            <person name="Tangrot J."/>
            <person name="Rosling A."/>
        </authorList>
    </citation>
    <scope>NUCLEOTIDE SEQUENCE</scope>
    <source>
        <strain evidence="1">IL203A</strain>
    </source>
</reference>
<accession>A0ACA9LFC6</accession>